<dbReference type="EMBL" id="CAVLGL010000081">
    <property type="protein sequence ID" value="CAK1587300.1"/>
    <property type="molecule type" value="Genomic_DNA"/>
</dbReference>
<proteinExistence type="predicted"/>
<comment type="caution">
    <text evidence="2">The sequence shown here is derived from an EMBL/GenBank/DDBJ whole genome shotgun (WGS) entry which is preliminary data.</text>
</comment>
<reference evidence="2 3" key="1">
    <citation type="submission" date="2023-11" db="EMBL/GenBank/DDBJ databases">
        <authorList>
            <person name="Hedman E."/>
            <person name="Englund M."/>
            <person name="Stromberg M."/>
            <person name="Nyberg Akerstrom W."/>
            <person name="Nylinder S."/>
            <person name="Jareborg N."/>
            <person name="Kallberg Y."/>
            <person name="Kronander E."/>
        </authorList>
    </citation>
    <scope>NUCLEOTIDE SEQUENCE [LARGE SCALE GENOMIC DNA]</scope>
</reference>
<feature type="compositionally biased region" description="Basic and acidic residues" evidence="1">
    <location>
        <begin position="72"/>
        <end position="96"/>
    </location>
</feature>
<keyword evidence="3" id="KW-1185">Reference proteome</keyword>
<feature type="region of interest" description="Disordered" evidence="1">
    <location>
        <begin position="57"/>
        <end position="96"/>
    </location>
</feature>
<gene>
    <name evidence="2" type="ORF">PARMNEM_LOCUS8144</name>
</gene>
<evidence type="ECO:0000313" key="2">
    <source>
        <dbReference type="EMBL" id="CAK1587300.1"/>
    </source>
</evidence>
<evidence type="ECO:0000313" key="3">
    <source>
        <dbReference type="Proteomes" id="UP001314205"/>
    </source>
</evidence>
<dbReference type="AlphaFoldDB" id="A0AAV1KW93"/>
<name>A0AAV1KW93_9NEOP</name>
<dbReference type="Proteomes" id="UP001314205">
    <property type="component" value="Unassembled WGS sequence"/>
</dbReference>
<accession>A0AAV1KW93</accession>
<organism evidence="2 3">
    <name type="scientific">Parnassius mnemosyne</name>
    <name type="common">clouded apollo</name>
    <dbReference type="NCBI Taxonomy" id="213953"/>
    <lineage>
        <taxon>Eukaryota</taxon>
        <taxon>Metazoa</taxon>
        <taxon>Ecdysozoa</taxon>
        <taxon>Arthropoda</taxon>
        <taxon>Hexapoda</taxon>
        <taxon>Insecta</taxon>
        <taxon>Pterygota</taxon>
        <taxon>Neoptera</taxon>
        <taxon>Endopterygota</taxon>
        <taxon>Lepidoptera</taxon>
        <taxon>Glossata</taxon>
        <taxon>Ditrysia</taxon>
        <taxon>Papilionoidea</taxon>
        <taxon>Papilionidae</taxon>
        <taxon>Parnassiinae</taxon>
        <taxon>Parnassini</taxon>
        <taxon>Parnassius</taxon>
        <taxon>Driopa</taxon>
    </lineage>
</organism>
<protein>
    <submittedName>
        <fullName evidence="2">Uncharacterized protein</fullName>
    </submittedName>
</protein>
<sequence>MDKKDTAQLEAWLHEEGNNSEMFEDDEGRTMTKTFFSNSQDHQCELENEEEVLNEMPPMTAAEKQKKYRDKLKRENPEKYEEIQNKAKERSASYYE</sequence>
<evidence type="ECO:0000256" key="1">
    <source>
        <dbReference type="SAM" id="MobiDB-lite"/>
    </source>
</evidence>